<evidence type="ECO:0000256" key="3">
    <source>
        <dbReference type="ARBA" id="ARBA00022448"/>
    </source>
</evidence>
<keyword evidence="3" id="KW-0813">Transport</keyword>
<evidence type="ECO:0000256" key="10">
    <source>
        <dbReference type="ARBA" id="ARBA00023201"/>
    </source>
</evidence>
<dbReference type="EMBL" id="FRAT01000010">
    <property type="protein sequence ID" value="SHL44314.1"/>
    <property type="molecule type" value="Genomic_DNA"/>
</dbReference>
<feature type="transmembrane region" description="Helical" evidence="11">
    <location>
        <begin position="839"/>
        <end position="856"/>
    </location>
</feature>
<comment type="similarity">
    <text evidence="2">Belongs to the sodium:solute symporter (SSF) (TC 2.A.21) family.</text>
</comment>
<dbReference type="PROSITE" id="PS50283">
    <property type="entry name" value="NA_SOLUT_SYMP_3"/>
    <property type="match status" value="1"/>
</dbReference>
<dbReference type="Pfam" id="PF24996">
    <property type="entry name" value="NANM"/>
    <property type="match status" value="2"/>
</dbReference>
<dbReference type="Proteomes" id="UP000184031">
    <property type="component" value="Unassembled WGS sequence"/>
</dbReference>
<feature type="transmembrane region" description="Helical" evidence="11">
    <location>
        <begin position="639"/>
        <end position="657"/>
    </location>
</feature>
<protein>
    <submittedName>
        <fullName evidence="13">Transporter, SSS family</fullName>
    </submittedName>
</protein>
<keyword evidence="8" id="KW-0406">Ion transport</keyword>
<keyword evidence="5 11" id="KW-0812">Transmembrane</keyword>
<keyword evidence="7" id="KW-0915">Sodium</keyword>
<name>A0A1M7ANJ1_9FLAO</name>
<evidence type="ECO:0000256" key="6">
    <source>
        <dbReference type="ARBA" id="ARBA00022989"/>
    </source>
</evidence>
<feature type="transmembrane region" description="Helical" evidence="11">
    <location>
        <begin position="780"/>
        <end position="799"/>
    </location>
</feature>
<dbReference type="SUPFAM" id="SSF117281">
    <property type="entry name" value="Kelch motif"/>
    <property type="match status" value="1"/>
</dbReference>
<dbReference type="OrthoDB" id="9803597at2"/>
<evidence type="ECO:0000256" key="11">
    <source>
        <dbReference type="SAM" id="Phobius"/>
    </source>
</evidence>
<keyword evidence="10" id="KW-0739">Sodium transport</keyword>
<evidence type="ECO:0000313" key="13">
    <source>
        <dbReference type="EMBL" id="SHL44314.1"/>
    </source>
</evidence>
<feature type="transmembrane region" description="Helical" evidence="11">
    <location>
        <begin position="453"/>
        <end position="472"/>
    </location>
</feature>
<gene>
    <name evidence="12" type="ORF">SAMN04487891_109114</name>
    <name evidence="13" type="ORF">SAMN05216293_3485</name>
</gene>
<dbReference type="InterPro" id="IPR051163">
    <property type="entry name" value="Sodium:Solute_Symporter_SSF"/>
</dbReference>
<dbReference type="GO" id="GO:0005886">
    <property type="term" value="C:plasma membrane"/>
    <property type="evidence" value="ECO:0007669"/>
    <property type="project" value="UniProtKB-SubCell"/>
</dbReference>
<organism evidence="13 14">
    <name type="scientific">Flagellimonas taeanensis</name>
    <dbReference type="NCBI Taxonomy" id="1005926"/>
    <lineage>
        <taxon>Bacteria</taxon>
        <taxon>Pseudomonadati</taxon>
        <taxon>Bacteroidota</taxon>
        <taxon>Flavobacteriia</taxon>
        <taxon>Flavobacteriales</taxon>
        <taxon>Flavobacteriaceae</taxon>
        <taxon>Flagellimonas</taxon>
    </lineage>
</organism>
<evidence type="ECO:0000256" key="8">
    <source>
        <dbReference type="ARBA" id="ARBA00023065"/>
    </source>
</evidence>
<dbReference type="Gene3D" id="2.120.10.80">
    <property type="entry name" value="Kelch-type beta propeller"/>
    <property type="match status" value="1"/>
</dbReference>
<keyword evidence="9 11" id="KW-0472">Membrane</keyword>
<feature type="transmembrane region" description="Helical" evidence="11">
    <location>
        <begin position="723"/>
        <end position="745"/>
    </location>
</feature>
<proteinExistence type="inferred from homology"/>
<dbReference type="InterPro" id="IPR056734">
    <property type="entry name" value="NANM"/>
</dbReference>
<feature type="transmembrane region" description="Helical" evidence="11">
    <location>
        <begin position="523"/>
        <end position="543"/>
    </location>
</feature>
<dbReference type="NCBIfam" id="TIGR00813">
    <property type="entry name" value="sss"/>
    <property type="match status" value="1"/>
</dbReference>
<evidence type="ECO:0000313" key="12">
    <source>
        <dbReference type="EMBL" id="SFC34926.1"/>
    </source>
</evidence>
<evidence type="ECO:0000256" key="9">
    <source>
        <dbReference type="ARBA" id="ARBA00023136"/>
    </source>
</evidence>
<dbReference type="InterPro" id="IPR001734">
    <property type="entry name" value="Na/solute_symporter"/>
</dbReference>
<feature type="transmembrane region" description="Helical" evidence="11">
    <location>
        <begin position="862"/>
        <end position="884"/>
    </location>
</feature>
<dbReference type="InterPro" id="IPR015915">
    <property type="entry name" value="Kelch-typ_b-propeller"/>
</dbReference>
<reference evidence="13 14" key="1">
    <citation type="submission" date="2016-11" db="EMBL/GenBank/DDBJ databases">
        <authorList>
            <person name="Varghese N."/>
            <person name="Submissions S."/>
        </authorList>
    </citation>
    <scope>NUCLEOTIDE SEQUENCE [LARGE SCALE GENOMIC DNA]</scope>
    <source>
        <strain evidence="13 14">CGMCC 1.12174</strain>
        <strain evidence="12 15">DSM 26351</strain>
    </source>
</reference>
<evidence type="ECO:0000256" key="1">
    <source>
        <dbReference type="ARBA" id="ARBA00004651"/>
    </source>
</evidence>
<dbReference type="GO" id="GO:0015293">
    <property type="term" value="F:symporter activity"/>
    <property type="evidence" value="ECO:0007669"/>
    <property type="project" value="TreeGrafter"/>
</dbReference>
<evidence type="ECO:0000256" key="7">
    <source>
        <dbReference type="ARBA" id="ARBA00023053"/>
    </source>
</evidence>
<dbReference type="EMBL" id="FOKU01000009">
    <property type="protein sequence ID" value="SFC34926.1"/>
    <property type="molecule type" value="Genomic_DNA"/>
</dbReference>
<evidence type="ECO:0000256" key="5">
    <source>
        <dbReference type="ARBA" id="ARBA00022692"/>
    </source>
</evidence>
<feature type="transmembrane region" description="Helical" evidence="11">
    <location>
        <begin position="549"/>
        <end position="576"/>
    </location>
</feature>
<accession>A0A1M7ANJ1</accession>
<dbReference type="PANTHER" id="PTHR42985">
    <property type="entry name" value="SODIUM-COUPLED MONOCARBOXYLATE TRANSPORTER"/>
    <property type="match status" value="1"/>
</dbReference>
<feature type="transmembrane region" description="Helical" evidence="11">
    <location>
        <begin position="678"/>
        <end position="703"/>
    </location>
</feature>
<dbReference type="PANTHER" id="PTHR42985:SF40">
    <property type="entry name" value="LD47995P-RELATED"/>
    <property type="match status" value="1"/>
</dbReference>
<keyword evidence="6 11" id="KW-1133">Transmembrane helix</keyword>
<keyword evidence="15" id="KW-1185">Reference proteome</keyword>
<evidence type="ECO:0000256" key="2">
    <source>
        <dbReference type="ARBA" id="ARBA00006434"/>
    </source>
</evidence>
<feature type="transmembrane region" description="Helical" evidence="11">
    <location>
        <begin position="413"/>
        <end position="433"/>
    </location>
</feature>
<dbReference type="Proteomes" id="UP000198940">
    <property type="component" value="Unassembled WGS sequence"/>
</dbReference>
<evidence type="ECO:0000256" key="4">
    <source>
        <dbReference type="ARBA" id="ARBA00022475"/>
    </source>
</evidence>
<feature type="transmembrane region" description="Helical" evidence="11">
    <location>
        <begin position="484"/>
        <end position="502"/>
    </location>
</feature>
<dbReference type="Pfam" id="PF00474">
    <property type="entry name" value="SSF"/>
    <property type="match status" value="1"/>
</dbReference>
<evidence type="ECO:0000313" key="14">
    <source>
        <dbReference type="Proteomes" id="UP000184031"/>
    </source>
</evidence>
<feature type="transmembrane region" description="Helical" evidence="11">
    <location>
        <begin position="811"/>
        <end position="832"/>
    </location>
</feature>
<evidence type="ECO:0000313" key="15">
    <source>
        <dbReference type="Proteomes" id="UP000198940"/>
    </source>
</evidence>
<dbReference type="InterPro" id="IPR038377">
    <property type="entry name" value="Na/Glc_symporter_sf"/>
</dbReference>
<comment type="caution">
    <text evidence="13">The sequence shown here is derived from an EMBL/GenBank/DDBJ whole genome shotgun (WGS) entry which is preliminary data.</text>
</comment>
<dbReference type="GO" id="GO:0006814">
    <property type="term" value="P:sodium ion transport"/>
    <property type="evidence" value="ECO:0007669"/>
    <property type="project" value="UniProtKB-KW"/>
</dbReference>
<dbReference type="CDD" id="cd11495">
    <property type="entry name" value="SLC5sbd_NIS-like_u3"/>
    <property type="match status" value="1"/>
</dbReference>
<dbReference type="RefSeq" id="WP_083569741.1">
    <property type="nucleotide sequence ID" value="NZ_FOKU01000009.1"/>
</dbReference>
<dbReference type="AlphaFoldDB" id="A0A1M7ANJ1"/>
<keyword evidence="4" id="KW-1003">Cell membrane</keyword>
<feature type="transmembrane region" description="Helical" evidence="11">
    <location>
        <begin position="588"/>
        <end position="607"/>
    </location>
</feature>
<dbReference type="STRING" id="1055723.SAMN05216293_3485"/>
<comment type="subcellular location">
    <subcellularLocation>
        <location evidence="1">Cell membrane</location>
        <topology evidence="1">Multi-pass membrane protein</topology>
    </subcellularLocation>
</comment>
<sequence length="889" mass="97509">MRDQISMGMRDSGKKAKAYVLFYVLVFLLGYASKAQDQPQKKDVVRFDWQTSTQMPQGQGFPKKGMAGGFSGVHNDALLLAGGANFPNGYPWEMGQKHWEDQIIAITKEGANYNWHSSKGAKLPVSMGYGVSLPTKEGLLCLGGNNAKGIVIKTVLISWNPLDKDISQQQLGNLPEKFEVAYGAVHQEQVYLGGIANGANKLFQLPLSELLGSSSDQKLSWEELPPCPGPPRKMPSYAVQGNGKSDALYIFSGRSETEAGIVLLDDGYSFDFPSKEWNRIINVPPVMAAPALSFGVSNILVFGGDGGDRLQERDVLSKQIQTMEDVVGKDSLQSVLNGKLKNHTGFSDQIWSFNTITNSFQKAGRLPENPPVTTNTFFWGEKITLPMGEISPGVRSTGILQATVEHSKGTFGYLNYMVLGLYFIVLLGIGIYFSTKQKTTDDYFKGGGRVPWWAAGLSVFGTALSAITFMAIPAKTYATDWSYFFYNLSVLLSTAVVVWLFIPLYRKLQLTTAYEYLEQRFNLTVRMFGSISFMLFQIGRIAIVLYLPAIALSLVTGIDISLCIVVVGAFSIAYTLIGGIEAVIWTDVVQVIVLMGGATLSLVVIFFDLGDDVQPMLSDAMENNKLTLTHFDFSWNEPTIWVVIVGGFFANLIMYSSDQTLVQRYLTTKDESGAKKTAWTNALLVIPSTLIFFSVGTALFLYYTKFPDALDPMAENNDAIFPWFIINELPAGVSGLLIAGLFSAAMSSLSSSINSTGTVFTIDIYKRFYKGVAEKKYLKVARYATLLSGVLGVLFALWMASFDIESLWDEFFKVLGLFTGGLGGLFLLGVCFPKANSQGAVIGLLVSSVVQFFVSTQTDIHIFLYSAIGLGTCVLVGYLSSFLFPKTRK</sequence>
<dbReference type="Gene3D" id="1.20.1730.10">
    <property type="entry name" value="Sodium/glucose cotransporter"/>
    <property type="match status" value="1"/>
</dbReference>